<dbReference type="GO" id="GO:0000976">
    <property type="term" value="F:transcription cis-regulatory region binding"/>
    <property type="evidence" value="ECO:0007669"/>
    <property type="project" value="TreeGrafter"/>
</dbReference>
<dbReference type="SUPFAM" id="SSF48498">
    <property type="entry name" value="Tetracyclin repressor-like, C-terminal domain"/>
    <property type="match status" value="1"/>
</dbReference>
<dbReference type="PANTHER" id="PTHR30055:SF234">
    <property type="entry name" value="HTH-TYPE TRANSCRIPTIONAL REGULATOR BETI"/>
    <property type="match status" value="1"/>
</dbReference>
<dbReference type="SUPFAM" id="SSF46689">
    <property type="entry name" value="Homeodomain-like"/>
    <property type="match status" value="1"/>
</dbReference>
<dbReference type="InterPro" id="IPR025996">
    <property type="entry name" value="MT1864/Rv1816-like_C"/>
</dbReference>
<gene>
    <name evidence="6" type="ORF">MNBD_ACTINO02-716</name>
</gene>
<evidence type="ECO:0000256" key="2">
    <source>
        <dbReference type="ARBA" id="ARBA00023125"/>
    </source>
</evidence>
<dbReference type="InterPro" id="IPR036271">
    <property type="entry name" value="Tet_transcr_reg_TetR-rel_C_sf"/>
</dbReference>
<proteinExistence type="predicted"/>
<dbReference type="Gene3D" id="1.10.357.10">
    <property type="entry name" value="Tetracycline Repressor, domain 2"/>
    <property type="match status" value="1"/>
</dbReference>
<reference evidence="6" key="1">
    <citation type="submission" date="2018-06" db="EMBL/GenBank/DDBJ databases">
        <authorList>
            <person name="Zhirakovskaya E."/>
        </authorList>
    </citation>
    <scope>NUCLEOTIDE SEQUENCE</scope>
</reference>
<dbReference type="PROSITE" id="PS50977">
    <property type="entry name" value="HTH_TETR_2"/>
    <property type="match status" value="1"/>
</dbReference>
<dbReference type="PROSITE" id="PS01081">
    <property type="entry name" value="HTH_TETR_1"/>
    <property type="match status" value="1"/>
</dbReference>
<organism evidence="6">
    <name type="scientific">hydrothermal vent metagenome</name>
    <dbReference type="NCBI Taxonomy" id="652676"/>
    <lineage>
        <taxon>unclassified sequences</taxon>
        <taxon>metagenomes</taxon>
        <taxon>ecological metagenomes</taxon>
    </lineage>
</organism>
<evidence type="ECO:0000313" key="6">
    <source>
        <dbReference type="EMBL" id="VAV95437.1"/>
    </source>
</evidence>
<dbReference type="InterPro" id="IPR023772">
    <property type="entry name" value="DNA-bd_HTH_TetR-type_CS"/>
</dbReference>
<sequence length="225" mass="24776">MPGSLHRPTSPRCTVAPGAGATRRRARKGEGEKLRTEILDVAERLLIENGSIDNVSMRAIAERVGVTPPSLYIHFADKEALFFECCARRFAELQEAIVSVLAAGSVLDRLWSVGEAYIDFGLRRGRQYEAMWAFRLPDDMDETELPLLPGYELLAIVSLLVAEGIANGEIRKDIDPQQSAIAMWGSVHGTTLILINGDVHPTPFPIDPAAVTEETLQMIRRGIRA</sequence>
<accession>A0A3B0RTD1</accession>
<dbReference type="AlphaFoldDB" id="A0A3B0RTD1"/>
<dbReference type="Pfam" id="PF13305">
    <property type="entry name" value="TetR_C_33"/>
    <property type="match status" value="1"/>
</dbReference>
<evidence type="ECO:0000256" key="3">
    <source>
        <dbReference type="ARBA" id="ARBA00023163"/>
    </source>
</evidence>
<protein>
    <recommendedName>
        <fullName evidence="5">HTH tetR-type domain-containing protein</fullName>
    </recommendedName>
</protein>
<feature type="domain" description="HTH tetR-type" evidence="5">
    <location>
        <begin position="32"/>
        <end position="93"/>
    </location>
</feature>
<dbReference type="Pfam" id="PF00440">
    <property type="entry name" value="TetR_N"/>
    <property type="match status" value="1"/>
</dbReference>
<evidence type="ECO:0000256" key="1">
    <source>
        <dbReference type="ARBA" id="ARBA00023015"/>
    </source>
</evidence>
<dbReference type="InterPro" id="IPR001647">
    <property type="entry name" value="HTH_TetR"/>
</dbReference>
<keyword evidence="3" id="KW-0804">Transcription</keyword>
<dbReference type="GO" id="GO:0003700">
    <property type="term" value="F:DNA-binding transcription factor activity"/>
    <property type="evidence" value="ECO:0007669"/>
    <property type="project" value="TreeGrafter"/>
</dbReference>
<feature type="region of interest" description="Disordered" evidence="4">
    <location>
        <begin position="1"/>
        <end position="30"/>
    </location>
</feature>
<dbReference type="InterPro" id="IPR050109">
    <property type="entry name" value="HTH-type_TetR-like_transc_reg"/>
</dbReference>
<dbReference type="InterPro" id="IPR009057">
    <property type="entry name" value="Homeodomain-like_sf"/>
</dbReference>
<evidence type="ECO:0000256" key="4">
    <source>
        <dbReference type="SAM" id="MobiDB-lite"/>
    </source>
</evidence>
<dbReference type="PANTHER" id="PTHR30055">
    <property type="entry name" value="HTH-TYPE TRANSCRIPTIONAL REGULATOR RUTR"/>
    <property type="match status" value="1"/>
</dbReference>
<keyword evidence="2" id="KW-0238">DNA-binding</keyword>
<dbReference type="EMBL" id="UOEK01000078">
    <property type="protein sequence ID" value="VAV95437.1"/>
    <property type="molecule type" value="Genomic_DNA"/>
</dbReference>
<name>A0A3B0RTD1_9ZZZZ</name>
<keyword evidence="1" id="KW-0805">Transcription regulation</keyword>
<evidence type="ECO:0000259" key="5">
    <source>
        <dbReference type="PROSITE" id="PS50977"/>
    </source>
</evidence>